<dbReference type="SUPFAM" id="SSF55961">
    <property type="entry name" value="Bet v1-like"/>
    <property type="match status" value="1"/>
</dbReference>
<dbReference type="Pfam" id="PF03364">
    <property type="entry name" value="Polyketide_cyc"/>
    <property type="match status" value="1"/>
</dbReference>
<protein>
    <recommendedName>
        <fullName evidence="1">Coenzyme Q-binding protein COQ10 START domain-containing protein</fullName>
    </recommendedName>
</protein>
<dbReference type="AlphaFoldDB" id="A0A917UKK5"/>
<evidence type="ECO:0000313" key="2">
    <source>
        <dbReference type="EMBL" id="GGJ64053.1"/>
    </source>
</evidence>
<reference evidence="2" key="2">
    <citation type="submission" date="2020-09" db="EMBL/GenBank/DDBJ databases">
        <authorList>
            <person name="Sun Q."/>
            <person name="Ohkuma M."/>
        </authorList>
    </citation>
    <scope>NUCLEOTIDE SEQUENCE</scope>
    <source>
        <strain evidence="2">JCM 3086</strain>
    </source>
</reference>
<proteinExistence type="predicted"/>
<dbReference type="InterPro" id="IPR023393">
    <property type="entry name" value="START-like_dom_sf"/>
</dbReference>
<name>A0A917UKK5_9ACTN</name>
<dbReference type="Gene3D" id="3.30.530.20">
    <property type="match status" value="1"/>
</dbReference>
<reference evidence="2" key="1">
    <citation type="journal article" date="2014" name="Int. J. Syst. Evol. Microbiol.">
        <title>Complete genome sequence of Corynebacterium casei LMG S-19264T (=DSM 44701T), isolated from a smear-ripened cheese.</title>
        <authorList>
            <consortium name="US DOE Joint Genome Institute (JGI-PGF)"/>
            <person name="Walter F."/>
            <person name="Albersmeier A."/>
            <person name="Kalinowski J."/>
            <person name="Ruckert C."/>
        </authorList>
    </citation>
    <scope>NUCLEOTIDE SEQUENCE</scope>
    <source>
        <strain evidence="2">JCM 3086</strain>
    </source>
</reference>
<keyword evidence="3" id="KW-1185">Reference proteome</keyword>
<feature type="domain" description="Coenzyme Q-binding protein COQ10 START" evidence="1">
    <location>
        <begin position="32"/>
        <end position="77"/>
    </location>
</feature>
<gene>
    <name evidence="2" type="ORF">GCM10010121_088350</name>
</gene>
<dbReference type="InterPro" id="IPR005031">
    <property type="entry name" value="COQ10_START"/>
</dbReference>
<comment type="caution">
    <text evidence="2">The sequence shown here is derived from an EMBL/GenBank/DDBJ whole genome shotgun (WGS) entry which is preliminary data.</text>
</comment>
<accession>A0A917UKK5</accession>
<organism evidence="2 3">
    <name type="scientific">Streptomyces brasiliensis</name>
    <dbReference type="NCBI Taxonomy" id="1954"/>
    <lineage>
        <taxon>Bacteria</taxon>
        <taxon>Bacillati</taxon>
        <taxon>Actinomycetota</taxon>
        <taxon>Actinomycetes</taxon>
        <taxon>Kitasatosporales</taxon>
        <taxon>Streptomycetaceae</taxon>
        <taxon>Streptomyces</taxon>
    </lineage>
</organism>
<dbReference type="RefSeq" id="WP_189316949.1">
    <property type="nucleotide sequence ID" value="NZ_BMQA01000078.1"/>
</dbReference>
<dbReference type="EMBL" id="BMQA01000078">
    <property type="protein sequence ID" value="GGJ64053.1"/>
    <property type="molecule type" value="Genomic_DNA"/>
</dbReference>
<dbReference type="Proteomes" id="UP000657574">
    <property type="component" value="Unassembled WGS sequence"/>
</dbReference>
<evidence type="ECO:0000259" key="1">
    <source>
        <dbReference type="Pfam" id="PF03364"/>
    </source>
</evidence>
<sequence>MHDPLDSHPGIHWPSGFSPADAHSFHRAEAVVPGSPERAFELLTDVPDWPTWIPGCEEVSPVTRTQSFEVLWHGHWFEVFVGEHVRFSRVGWMAIGAGVQLYQTWLLTEVEEGTHVVVENAVRAAAPKSLDTLSKTWGQRLGDLWLAQHAKLSENPPSHD</sequence>
<evidence type="ECO:0000313" key="3">
    <source>
        <dbReference type="Proteomes" id="UP000657574"/>
    </source>
</evidence>